<gene>
    <name evidence="1" type="ORF">TNCT_215511</name>
</gene>
<protein>
    <submittedName>
        <fullName evidence="1">Uncharacterized protein</fullName>
    </submittedName>
</protein>
<sequence length="139" mass="15745">MLHIFLFYKTQKSREENGVYPPETAFISSATPTLVNPLSSISMIRYTKPGRYSLYFTPPPSIFPGIRFLDMDPVPLNIRSAKGKNPGKEGDPVRGKYRFVFNTILYLIKSGLDVTLLVMNVMNRARPPAQFFTGLIKIL</sequence>
<proteinExistence type="predicted"/>
<dbReference type="Proteomes" id="UP000887116">
    <property type="component" value="Unassembled WGS sequence"/>
</dbReference>
<evidence type="ECO:0000313" key="1">
    <source>
        <dbReference type="EMBL" id="GFQ92485.1"/>
    </source>
</evidence>
<evidence type="ECO:0000313" key="2">
    <source>
        <dbReference type="Proteomes" id="UP000887116"/>
    </source>
</evidence>
<dbReference type="OrthoDB" id="10401733at2759"/>
<reference evidence="1" key="1">
    <citation type="submission" date="2020-07" db="EMBL/GenBank/DDBJ databases">
        <title>Multicomponent nature underlies the extraordinary mechanical properties of spider dragline silk.</title>
        <authorList>
            <person name="Kono N."/>
            <person name="Nakamura H."/>
            <person name="Mori M."/>
            <person name="Yoshida Y."/>
            <person name="Ohtoshi R."/>
            <person name="Malay A.D."/>
            <person name="Moran D.A.P."/>
            <person name="Tomita M."/>
            <person name="Numata K."/>
            <person name="Arakawa K."/>
        </authorList>
    </citation>
    <scope>NUCLEOTIDE SEQUENCE</scope>
</reference>
<accession>A0A8X6FYK1</accession>
<keyword evidence="2" id="KW-1185">Reference proteome</keyword>
<organism evidence="1 2">
    <name type="scientific">Trichonephila clavata</name>
    <name type="common">Joro spider</name>
    <name type="synonym">Nephila clavata</name>
    <dbReference type="NCBI Taxonomy" id="2740835"/>
    <lineage>
        <taxon>Eukaryota</taxon>
        <taxon>Metazoa</taxon>
        <taxon>Ecdysozoa</taxon>
        <taxon>Arthropoda</taxon>
        <taxon>Chelicerata</taxon>
        <taxon>Arachnida</taxon>
        <taxon>Araneae</taxon>
        <taxon>Araneomorphae</taxon>
        <taxon>Entelegynae</taxon>
        <taxon>Araneoidea</taxon>
        <taxon>Nephilidae</taxon>
        <taxon>Trichonephila</taxon>
    </lineage>
</organism>
<dbReference type="EMBL" id="BMAO01004114">
    <property type="protein sequence ID" value="GFQ92485.1"/>
    <property type="molecule type" value="Genomic_DNA"/>
</dbReference>
<name>A0A8X6FYK1_TRICU</name>
<dbReference type="AlphaFoldDB" id="A0A8X6FYK1"/>
<comment type="caution">
    <text evidence="1">The sequence shown here is derived from an EMBL/GenBank/DDBJ whole genome shotgun (WGS) entry which is preliminary data.</text>
</comment>